<dbReference type="PANTHER" id="PTHR37293:SF5">
    <property type="entry name" value="DNA REPLICATION PROTEIN"/>
    <property type="match status" value="1"/>
</dbReference>
<dbReference type="EMBL" id="LR797377">
    <property type="protein sequence ID" value="CAB4211673.1"/>
    <property type="molecule type" value="Genomic_DNA"/>
</dbReference>
<feature type="region of interest" description="Disordered" evidence="1">
    <location>
        <begin position="134"/>
        <end position="207"/>
    </location>
</feature>
<dbReference type="InterPro" id="IPR053162">
    <property type="entry name" value="DnaD"/>
</dbReference>
<sequence length="207" mass="23844">MNQECETYRSVKDSFWTDPMILDLLPEEKLFYLWLFTNRSVQICGCYQVSVRTIEYELNLSRDSVLQLISNFIELGRIRYSEVNKEIILLKWFKHNSGFFKVGNKNTRKAINIGVNQIKTEDFKDIVLGWMDNEEAPTPDNGKKEQALCKPLASPLPDKDKKEQAPCKPLTYNNNNNNNSNNNKEPSSSPDVKLTTELEQTADETAV</sequence>
<protein>
    <submittedName>
        <fullName evidence="2">Uncharacterized protein</fullName>
    </submittedName>
</protein>
<feature type="compositionally biased region" description="Low complexity" evidence="1">
    <location>
        <begin position="173"/>
        <end position="183"/>
    </location>
</feature>
<gene>
    <name evidence="2" type="ORF">UFOVP1419_1</name>
</gene>
<accession>A0A6J5SCR8</accession>
<reference evidence="2" key="1">
    <citation type="submission" date="2020-05" db="EMBL/GenBank/DDBJ databases">
        <authorList>
            <person name="Chiriac C."/>
            <person name="Salcher M."/>
            <person name="Ghai R."/>
            <person name="Kavagutti S V."/>
        </authorList>
    </citation>
    <scope>NUCLEOTIDE SEQUENCE</scope>
</reference>
<proteinExistence type="predicted"/>
<evidence type="ECO:0000313" key="2">
    <source>
        <dbReference type="EMBL" id="CAB4211673.1"/>
    </source>
</evidence>
<dbReference type="PANTHER" id="PTHR37293">
    <property type="entry name" value="PHAGE REPLICATION PROTEIN-RELATED"/>
    <property type="match status" value="1"/>
</dbReference>
<feature type="non-terminal residue" evidence="2">
    <location>
        <position position="207"/>
    </location>
</feature>
<evidence type="ECO:0000256" key="1">
    <source>
        <dbReference type="SAM" id="MobiDB-lite"/>
    </source>
</evidence>
<name>A0A6J5SCR8_9CAUD</name>
<organism evidence="2">
    <name type="scientific">uncultured Caudovirales phage</name>
    <dbReference type="NCBI Taxonomy" id="2100421"/>
    <lineage>
        <taxon>Viruses</taxon>
        <taxon>Duplodnaviria</taxon>
        <taxon>Heunggongvirae</taxon>
        <taxon>Uroviricota</taxon>
        <taxon>Caudoviricetes</taxon>
        <taxon>Peduoviridae</taxon>
        <taxon>Maltschvirus</taxon>
        <taxon>Maltschvirus maltsch</taxon>
    </lineage>
</organism>